<dbReference type="PANTHER" id="PTHR31001:SF56">
    <property type="entry name" value="ZN(2)-C6 FUNGAL-TYPE DOMAIN-CONTAINING PROTEIN"/>
    <property type="match status" value="1"/>
</dbReference>
<evidence type="ECO:0000256" key="3">
    <source>
        <dbReference type="SAM" id="MobiDB-lite"/>
    </source>
</evidence>
<evidence type="ECO:0000313" key="6">
    <source>
        <dbReference type="Proteomes" id="UP000194127"/>
    </source>
</evidence>
<organism evidence="5 6">
    <name type="scientific">Postia placenta MAD-698-R-SB12</name>
    <dbReference type="NCBI Taxonomy" id="670580"/>
    <lineage>
        <taxon>Eukaryota</taxon>
        <taxon>Fungi</taxon>
        <taxon>Dikarya</taxon>
        <taxon>Basidiomycota</taxon>
        <taxon>Agaricomycotina</taxon>
        <taxon>Agaricomycetes</taxon>
        <taxon>Polyporales</taxon>
        <taxon>Adustoporiaceae</taxon>
        <taxon>Rhodonia</taxon>
    </lineage>
</organism>
<keyword evidence="2" id="KW-0539">Nucleus</keyword>
<keyword evidence="6" id="KW-1185">Reference proteome</keyword>
<evidence type="ECO:0000256" key="2">
    <source>
        <dbReference type="ARBA" id="ARBA00023242"/>
    </source>
</evidence>
<feature type="region of interest" description="Disordered" evidence="3">
    <location>
        <begin position="115"/>
        <end position="147"/>
    </location>
</feature>
<dbReference type="OrthoDB" id="424974at2759"/>
<dbReference type="STRING" id="670580.A0A1X6MUJ0"/>
<dbReference type="AlphaFoldDB" id="A0A1X6MUJ0"/>
<dbReference type="Pfam" id="PF04082">
    <property type="entry name" value="Fungal_trans"/>
    <property type="match status" value="1"/>
</dbReference>
<reference evidence="5 6" key="1">
    <citation type="submission" date="2017-04" db="EMBL/GenBank/DDBJ databases">
        <title>Genome Sequence of the Model Brown-Rot Fungus Postia placenta SB12.</title>
        <authorList>
            <consortium name="DOE Joint Genome Institute"/>
            <person name="Gaskell J."/>
            <person name="Kersten P."/>
            <person name="Larrondo L.F."/>
            <person name="Canessa P."/>
            <person name="Martinez D."/>
            <person name="Hibbett D."/>
            <person name="Schmoll M."/>
            <person name="Kubicek C.P."/>
            <person name="Martinez A.T."/>
            <person name="Yadav J."/>
            <person name="Master E."/>
            <person name="Magnuson J.K."/>
            <person name="James T."/>
            <person name="Yaver D."/>
            <person name="Berka R."/>
            <person name="Labutti K."/>
            <person name="Lipzen A."/>
            <person name="Aerts A."/>
            <person name="Barry K."/>
            <person name="Henrissat B."/>
            <person name="Blanchette R."/>
            <person name="Grigoriev I."/>
            <person name="Cullen D."/>
        </authorList>
    </citation>
    <scope>NUCLEOTIDE SEQUENCE [LARGE SCALE GENOMIC DNA]</scope>
    <source>
        <strain evidence="5 6">MAD-698-R-SB12</strain>
    </source>
</reference>
<dbReference type="CDD" id="cd12148">
    <property type="entry name" value="fungal_TF_MHR"/>
    <property type="match status" value="1"/>
</dbReference>
<name>A0A1X6MUJ0_9APHY</name>
<evidence type="ECO:0000313" key="5">
    <source>
        <dbReference type="EMBL" id="OSX59863.1"/>
    </source>
</evidence>
<dbReference type="InterPro" id="IPR050613">
    <property type="entry name" value="Sec_Metabolite_Reg"/>
</dbReference>
<dbReference type="GO" id="GO:0005634">
    <property type="term" value="C:nucleus"/>
    <property type="evidence" value="ECO:0007669"/>
    <property type="project" value="UniProtKB-SubCell"/>
</dbReference>
<evidence type="ECO:0000259" key="4">
    <source>
        <dbReference type="Pfam" id="PF04082"/>
    </source>
</evidence>
<dbReference type="RefSeq" id="XP_024336657.1">
    <property type="nucleotide sequence ID" value="XM_024486292.1"/>
</dbReference>
<feature type="domain" description="Xylanolytic transcriptional activator regulatory" evidence="4">
    <location>
        <begin position="236"/>
        <end position="391"/>
    </location>
</feature>
<gene>
    <name evidence="5" type="ORF">POSPLADRAFT_1149357</name>
</gene>
<feature type="compositionally biased region" description="Basic and acidic residues" evidence="3">
    <location>
        <begin position="127"/>
        <end position="138"/>
    </location>
</feature>
<comment type="subcellular location">
    <subcellularLocation>
        <location evidence="1">Nucleus</location>
    </subcellularLocation>
</comment>
<dbReference type="GO" id="GO:0008270">
    <property type="term" value="F:zinc ion binding"/>
    <property type="evidence" value="ECO:0007669"/>
    <property type="project" value="InterPro"/>
</dbReference>
<evidence type="ECO:0000256" key="1">
    <source>
        <dbReference type="ARBA" id="ARBA00004123"/>
    </source>
</evidence>
<dbReference type="Proteomes" id="UP000194127">
    <property type="component" value="Unassembled WGS sequence"/>
</dbReference>
<dbReference type="InterPro" id="IPR007219">
    <property type="entry name" value="XnlR_reg_dom"/>
</dbReference>
<dbReference type="PANTHER" id="PTHR31001">
    <property type="entry name" value="UNCHARACTERIZED TRANSCRIPTIONAL REGULATORY PROTEIN"/>
    <property type="match status" value="1"/>
</dbReference>
<dbReference type="GeneID" id="36331241"/>
<protein>
    <recommendedName>
        <fullName evidence="4">Xylanolytic transcriptional activator regulatory domain-containing protein</fullName>
    </recommendedName>
</protein>
<dbReference type="EMBL" id="KZ110601">
    <property type="protein sequence ID" value="OSX59863.1"/>
    <property type="molecule type" value="Genomic_DNA"/>
</dbReference>
<accession>A0A1X6MUJ0</accession>
<dbReference type="GO" id="GO:0006351">
    <property type="term" value="P:DNA-templated transcription"/>
    <property type="evidence" value="ECO:0007669"/>
    <property type="project" value="InterPro"/>
</dbReference>
<sequence length="744" mass="83449">MAIRLKLKVRRPTEQRSRVNDLRIVLQCDRVFPCQSCCKRGCAEICPDGALIGGKGSRFILANTEQLHEKIKAMAERIRQLEDGLGSIQLQHSSEPHPLLQPELLTIKRSPELFGVERNGQSGPHSDSGRSHEDDHHGSSSSSPRDIGLEVRWSFPSAFDTGELVSTSAMSTSLGLPYDIAKLSRSCPVPKSVHTDLDPQLRQRIRDMLPPRHEGQRLCEQAQLNAFWHYSPDTSESFLPNLIHSVYTTPLDALLPHRLSLFLMILAIGAAVDLSPHRDPQTAERYHHLARAAVCETAVIDDPSFDTINTLFYEIWYLLMFSNHKRAAEHAWGIMGLLAKLAHSVYREGAVKMIPEELDKRKALLWNMMNVDVRLALMLRRPPSLCIQHVDVKRPAYMFDTSGTGLNLTAVYHGWRDAFLAQCQYPVLEMIVSPQQPPYTDVLDLDAMIRNYEVPQVMRMVDNAGAVPPHPLSMQQVLTLCTREVALLNLHRGFFTQALSITEGFTVRHRYAPSVLATYGSISNYLWAVQTCYKWQPELTLRFAALWHNVLSGGLALCLLLGRAPSCPLCPHVNIQLDNVRSLFMEVRDRCPVAAKALLPLEACVARARSVYIDWCRGSIDRFSETPKEDDEICILARRAGLVPEREATVVPPPEDPNPFELAHPSLRRCYEQFIAKVPSTFVDPLPGQLESMTQAYSTSAERTMHVDDLNGGKDPSSTQTVYNAGLGSGLGSEFTVSSWMTYF</sequence>
<dbReference type="GO" id="GO:0003677">
    <property type="term" value="F:DNA binding"/>
    <property type="evidence" value="ECO:0007669"/>
    <property type="project" value="InterPro"/>
</dbReference>
<proteinExistence type="predicted"/>